<dbReference type="Proteomes" id="UP001234297">
    <property type="component" value="Chromosome 8"/>
</dbReference>
<protein>
    <submittedName>
        <fullName evidence="1">Uncharacterized protein</fullName>
    </submittedName>
</protein>
<organism evidence="1 2">
    <name type="scientific">Persea americana</name>
    <name type="common">Avocado</name>
    <dbReference type="NCBI Taxonomy" id="3435"/>
    <lineage>
        <taxon>Eukaryota</taxon>
        <taxon>Viridiplantae</taxon>
        <taxon>Streptophyta</taxon>
        <taxon>Embryophyta</taxon>
        <taxon>Tracheophyta</taxon>
        <taxon>Spermatophyta</taxon>
        <taxon>Magnoliopsida</taxon>
        <taxon>Magnoliidae</taxon>
        <taxon>Laurales</taxon>
        <taxon>Lauraceae</taxon>
        <taxon>Persea</taxon>
    </lineage>
</organism>
<keyword evidence="2" id="KW-1185">Reference proteome</keyword>
<name>A0ACC2LKW3_PERAE</name>
<dbReference type="EMBL" id="CM056816">
    <property type="protein sequence ID" value="KAJ8634121.1"/>
    <property type="molecule type" value="Genomic_DNA"/>
</dbReference>
<gene>
    <name evidence="1" type="ORF">MRB53_027457</name>
</gene>
<accession>A0ACC2LKW3</accession>
<sequence length="241" mass="27283">MDDAYVTLFIGKHGIRISLSKLPPQTGNFLQNPSVIFAGYDNNEKKEILREATGVVVGRVLELKKMPAPTGLLPGEGPPVELHFLAAGLMGSLYGVNLNVSAESEMEERLKAFFLKAFQSFIVGKERVNLQAALTRTLLSSSYSQPHHPFHFPRQRPPLIDSSQTALQKQSQEVKKDREDEEEKTLKKQRPTKMKRERKRSKTQKGCCWKKRAERASLLDKKSIHQEIVYVLGCFLHLPSD</sequence>
<evidence type="ECO:0000313" key="2">
    <source>
        <dbReference type="Proteomes" id="UP001234297"/>
    </source>
</evidence>
<evidence type="ECO:0000313" key="1">
    <source>
        <dbReference type="EMBL" id="KAJ8634121.1"/>
    </source>
</evidence>
<proteinExistence type="predicted"/>
<reference evidence="1 2" key="1">
    <citation type="journal article" date="2022" name="Hortic Res">
        <title>A haplotype resolved chromosomal level avocado genome allows analysis of novel avocado genes.</title>
        <authorList>
            <person name="Nath O."/>
            <person name="Fletcher S.J."/>
            <person name="Hayward A."/>
            <person name="Shaw L.M."/>
            <person name="Masouleh A.K."/>
            <person name="Furtado A."/>
            <person name="Henry R.J."/>
            <person name="Mitter N."/>
        </authorList>
    </citation>
    <scope>NUCLEOTIDE SEQUENCE [LARGE SCALE GENOMIC DNA]</scope>
    <source>
        <strain evidence="2">cv. Hass</strain>
    </source>
</reference>
<comment type="caution">
    <text evidence="1">The sequence shown here is derived from an EMBL/GenBank/DDBJ whole genome shotgun (WGS) entry which is preliminary data.</text>
</comment>